<dbReference type="InterPro" id="IPR043519">
    <property type="entry name" value="NT_sf"/>
</dbReference>
<keyword evidence="4 11" id="KW-0548">Nucleotidyltransferase</keyword>
<keyword evidence="8" id="KW-0694">RNA-binding</keyword>
<keyword evidence="6" id="KW-0547">Nucleotide-binding</keyword>
<reference evidence="11 12" key="1">
    <citation type="submission" date="2019-02" db="EMBL/GenBank/DDBJ databases">
        <title>Deep-cultivation of Planctomycetes and their phenomic and genomic characterization uncovers novel biology.</title>
        <authorList>
            <person name="Wiegand S."/>
            <person name="Jogler M."/>
            <person name="Boedeker C."/>
            <person name="Pinto D."/>
            <person name="Vollmers J."/>
            <person name="Rivas-Marin E."/>
            <person name="Kohn T."/>
            <person name="Peeters S.H."/>
            <person name="Heuer A."/>
            <person name="Rast P."/>
            <person name="Oberbeckmann S."/>
            <person name="Bunk B."/>
            <person name="Jeske O."/>
            <person name="Meyerdierks A."/>
            <person name="Storesund J.E."/>
            <person name="Kallscheuer N."/>
            <person name="Luecker S."/>
            <person name="Lage O.M."/>
            <person name="Pohl T."/>
            <person name="Merkel B.J."/>
            <person name="Hornburger P."/>
            <person name="Mueller R.-W."/>
            <person name="Bruemmer F."/>
            <person name="Labrenz M."/>
            <person name="Spormann A.M."/>
            <person name="Op Den Camp H."/>
            <person name="Overmann J."/>
            <person name="Amann R."/>
            <person name="Jetten M.S.M."/>
            <person name="Mascher T."/>
            <person name="Medema M.H."/>
            <person name="Devos D.P."/>
            <person name="Kaster A.-K."/>
            <person name="Ovreas L."/>
            <person name="Rohde M."/>
            <person name="Galperin M.Y."/>
            <person name="Jogler C."/>
        </authorList>
    </citation>
    <scope>NUCLEOTIDE SEQUENCE [LARGE SCALE GENOMIC DNA]</scope>
    <source>
        <strain evidence="11 12">Pla22</strain>
    </source>
</reference>
<evidence type="ECO:0000313" key="12">
    <source>
        <dbReference type="Proteomes" id="UP000316598"/>
    </source>
</evidence>
<evidence type="ECO:0000256" key="3">
    <source>
        <dbReference type="ARBA" id="ARBA00022694"/>
    </source>
</evidence>
<dbReference type="RefSeq" id="WP_146514209.1">
    <property type="nucleotide sequence ID" value="NZ_SJPI01000001.1"/>
</dbReference>
<dbReference type="InterPro" id="IPR002646">
    <property type="entry name" value="PolA_pol_head_dom"/>
</dbReference>
<dbReference type="SUPFAM" id="SSF81891">
    <property type="entry name" value="Poly A polymerase C-terminal region-like"/>
    <property type="match status" value="1"/>
</dbReference>
<dbReference type="GO" id="GO:0008033">
    <property type="term" value="P:tRNA processing"/>
    <property type="evidence" value="ECO:0007669"/>
    <property type="project" value="UniProtKB-KW"/>
</dbReference>
<dbReference type="EC" id="2.7.7.72" evidence="11"/>
<comment type="cofactor">
    <cofactor evidence="1">
        <name>Mg(2+)</name>
        <dbReference type="ChEBI" id="CHEBI:18420"/>
    </cofactor>
</comment>
<comment type="similarity">
    <text evidence="8">Belongs to the tRNA nucleotidyltransferase/poly(A) polymerase family.</text>
</comment>
<dbReference type="PANTHER" id="PTHR46173:SF1">
    <property type="entry name" value="CCA TRNA NUCLEOTIDYLTRANSFERASE 1, MITOCHONDRIAL"/>
    <property type="match status" value="1"/>
</dbReference>
<dbReference type="InterPro" id="IPR032828">
    <property type="entry name" value="PolyA_RNA-bd"/>
</dbReference>
<keyword evidence="3" id="KW-0819">tRNA processing</keyword>
<keyword evidence="2 8" id="KW-0808">Transferase</keyword>
<dbReference type="OrthoDB" id="9805698at2"/>
<dbReference type="GO" id="GO:0000049">
    <property type="term" value="F:tRNA binding"/>
    <property type="evidence" value="ECO:0007669"/>
    <property type="project" value="TreeGrafter"/>
</dbReference>
<sequence>MDSTSTTLLSNPDAAEAIRIISVLRERGFVAYLAGGCVRDALLGKPPKDFDVATNATPEAVREVFGKKNTLAFGASFGVIGVLPPRNAAMPAKTAVSATEVATFRSDGEYSDGRRPDSVHYGDAHADALRRDFTINGLFYDPLTRSIIDYVDGRADLDRRLLRTIGSPDQRFGEDRLRMLRAIRFSTTLNFTIDDETFAAITVHADDITDVSGERIGVEMRKVMTSPQAINGLQRLVDSGLARNVMPELLHANMEQLSSLLDHLPERSFARSLACVALSSQASVIDTCSSAWRLSVEETRQAKAALDKHDAIVNADELVWSRLQPILIDRDVDVIADVAQAVVQSQRRGAAGIHRVRDALAWDPQKLNPPMLLTGDDLRKAGYEAGPKFRVFLDALRVAQLDGEITTVDEAWRLIERLNNEI</sequence>
<evidence type="ECO:0000256" key="6">
    <source>
        <dbReference type="ARBA" id="ARBA00022741"/>
    </source>
</evidence>
<dbReference type="CDD" id="cd05398">
    <property type="entry name" value="NT_ClassII-CCAase"/>
    <property type="match status" value="1"/>
</dbReference>
<dbReference type="Pfam" id="PF12627">
    <property type="entry name" value="PolyA_pol_RNAbd"/>
    <property type="match status" value="1"/>
</dbReference>
<dbReference type="GO" id="GO:0000166">
    <property type="term" value="F:nucleotide binding"/>
    <property type="evidence" value="ECO:0007669"/>
    <property type="project" value="UniProtKB-KW"/>
</dbReference>
<name>A0A5C5WT65_9BACT</name>
<dbReference type="AlphaFoldDB" id="A0A5C5WT65"/>
<evidence type="ECO:0000313" key="11">
    <source>
        <dbReference type="EMBL" id="TWT54114.1"/>
    </source>
</evidence>
<comment type="caution">
    <text evidence="11">The sequence shown here is derived from an EMBL/GenBank/DDBJ whole genome shotgun (WGS) entry which is preliminary data.</text>
</comment>
<evidence type="ECO:0000256" key="5">
    <source>
        <dbReference type="ARBA" id="ARBA00022723"/>
    </source>
</evidence>
<evidence type="ECO:0000256" key="1">
    <source>
        <dbReference type="ARBA" id="ARBA00001946"/>
    </source>
</evidence>
<dbReference type="Gene3D" id="1.10.3090.10">
    <property type="entry name" value="cca-adding enzyme, domain 2"/>
    <property type="match status" value="1"/>
</dbReference>
<proteinExistence type="inferred from homology"/>
<gene>
    <name evidence="11" type="ORF">Pla22_17490</name>
</gene>
<dbReference type="GO" id="GO:0046872">
    <property type="term" value="F:metal ion binding"/>
    <property type="evidence" value="ECO:0007669"/>
    <property type="project" value="UniProtKB-KW"/>
</dbReference>
<evidence type="ECO:0000256" key="8">
    <source>
        <dbReference type="RuleBase" id="RU003953"/>
    </source>
</evidence>
<keyword evidence="12" id="KW-1185">Reference proteome</keyword>
<dbReference type="GO" id="GO:0004810">
    <property type="term" value="F:CCA tRNA nucleotidyltransferase activity"/>
    <property type="evidence" value="ECO:0007669"/>
    <property type="project" value="UniProtKB-EC"/>
</dbReference>
<evidence type="ECO:0000256" key="2">
    <source>
        <dbReference type="ARBA" id="ARBA00022679"/>
    </source>
</evidence>
<dbReference type="Proteomes" id="UP000316598">
    <property type="component" value="Unassembled WGS sequence"/>
</dbReference>
<dbReference type="SUPFAM" id="SSF81301">
    <property type="entry name" value="Nucleotidyltransferase"/>
    <property type="match status" value="1"/>
</dbReference>
<evidence type="ECO:0000256" key="4">
    <source>
        <dbReference type="ARBA" id="ARBA00022695"/>
    </source>
</evidence>
<protein>
    <submittedName>
        <fullName evidence="11">tRNA nucleotidyltransferase/poly(A) polymerase</fullName>
        <ecNumber evidence="11">2.7.7.72</ecNumber>
    </submittedName>
</protein>
<dbReference type="PANTHER" id="PTHR46173">
    <property type="entry name" value="CCA TRNA NUCLEOTIDYLTRANSFERASE 1, MITOCHONDRIAL"/>
    <property type="match status" value="1"/>
</dbReference>
<evidence type="ECO:0000259" key="10">
    <source>
        <dbReference type="Pfam" id="PF12627"/>
    </source>
</evidence>
<dbReference type="Pfam" id="PF01743">
    <property type="entry name" value="PolyA_pol"/>
    <property type="match status" value="1"/>
</dbReference>
<keyword evidence="7" id="KW-0460">Magnesium</keyword>
<evidence type="ECO:0000256" key="7">
    <source>
        <dbReference type="ARBA" id="ARBA00022842"/>
    </source>
</evidence>
<feature type="domain" description="tRNA nucleotidyltransferase/poly(A) polymerase RNA and SrmB- binding" evidence="10">
    <location>
        <begin position="190"/>
        <end position="249"/>
    </location>
</feature>
<organism evidence="11 12">
    <name type="scientific">Rubripirellula amarantea</name>
    <dbReference type="NCBI Taxonomy" id="2527999"/>
    <lineage>
        <taxon>Bacteria</taxon>
        <taxon>Pseudomonadati</taxon>
        <taxon>Planctomycetota</taxon>
        <taxon>Planctomycetia</taxon>
        <taxon>Pirellulales</taxon>
        <taxon>Pirellulaceae</taxon>
        <taxon>Rubripirellula</taxon>
    </lineage>
</organism>
<evidence type="ECO:0000259" key="9">
    <source>
        <dbReference type="Pfam" id="PF01743"/>
    </source>
</evidence>
<accession>A0A5C5WT65</accession>
<dbReference type="InterPro" id="IPR050264">
    <property type="entry name" value="Bact_CCA-adding_enz_type3_sf"/>
</dbReference>
<dbReference type="Gene3D" id="3.30.460.10">
    <property type="entry name" value="Beta Polymerase, domain 2"/>
    <property type="match status" value="1"/>
</dbReference>
<feature type="domain" description="Poly A polymerase head" evidence="9">
    <location>
        <begin position="31"/>
        <end position="163"/>
    </location>
</feature>
<dbReference type="EMBL" id="SJPI01000001">
    <property type="protein sequence ID" value="TWT54114.1"/>
    <property type="molecule type" value="Genomic_DNA"/>
</dbReference>
<keyword evidence="5" id="KW-0479">Metal-binding</keyword>